<feature type="transmembrane region" description="Helical" evidence="10">
    <location>
        <begin position="2634"/>
        <end position="2654"/>
    </location>
</feature>
<feature type="compositionally biased region" description="Acidic residues" evidence="9">
    <location>
        <begin position="2847"/>
        <end position="2877"/>
    </location>
</feature>
<dbReference type="InterPro" id="IPR001881">
    <property type="entry name" value="EGF-like_Ca-bd_dom"/>
</dbReference>
<keyword evidence="7" id="KW-1015">Disulfide bond</keyword>
<dbReference type="GO" id="GO:0005261">
    <property type="term" value="F:monoatomic cation channel activity"/>
    <property type="evidence" value="ECO:0007669"/>
    <property type="project" value="TreeGrafter"/>
</dbReference>
<evidence type="ECO:0000259" key="11">
    <source>
        <dbReference type="PROSITE" id="PS50026"/>
    </source>
</evidence>
<feature type="region of interest" description="Disordered" evidence="9">
    <location>
        <begin position="1194"/>
        <end position="1213"/>
    </location>
</feature>
<feature type="transmembrane region" description="Helical" evidence="10">
    <location>
        <begin position="2660"/>
        <end position="2676"/>
    </location>
</feature>
<comment type="caution">
    <text evidence="8">Lacks conserved residue(s) required for the propagation of feature annotation.</text>
</comment>
<reference evidence="12 13" key="1">
    <citation type="journal article" date="2015" name="Genome Biol. Evol.">
        <title>Comparative Genomics of a Bacterivorous Green Alga Reveals Evolutionary Causalities and Consequences of Phago-Mixotrophic Mode of Nutrition.</title>
        <authorList>
            <person name="Burns J.A."/>
            <person name="Paasch A."/>
            <person name="Narechania A."/>
            <person name="Kim E."/>
        </authorList>
    </citation>
    <scope>NUCLEOTIDE SEQUENCE [LARGE SCALE GENOMIC DNA]</scope>
    <source>
        <strain evidence="12 13">PLY_AMNH</strain>
    </source>
</reference>
<protein>
    <recommendedName>
        <fullName evidence="11">EGF-like domain-containing protein</fullName>
    </recommendedName>
</protein>
<evidence type="ECO:0000313" key="13">
    <source>
        <dbReference type="Proteomes" id="UP001190700"/>
    </source>
</evidence>
<feature type="region of interest" description="Disordered" evidence="9">
    <location>
        <begin position="2841"/>
        <end position="2877"/>
    </location>
</feature>
<evidence type="ECO:0000256" key="2">
    <source>
        <dbReference type="ARBA" id="ARBA00022536"/>
    </source>
</evidence>
<sequence>MAIAGSAGVALSQVSIVSVYAGSVGVATEVVFTETDIASGATAEAFAASLSTDGGLLAMFNSSALLSDHAENATASEPVTLSASSLSSSSPEGAAPEAEAATSAPIRASLLDCSEIALLNGTLCEDLDECADGANGGCDARTLCVNLPGRQPPSCGVCPTGFTGNGSSGCNDVDECAGAIGVCDPLTVCANFAGGYSCTDCPPGARGGSDIGAGAGGCTAVGAEATCGQQNGGCDPLAPCEDILGGGTECGPCPAGYPGTGGTACLDVDGCAPQPCFPGGLCADIAAPGTGFRCEACPEGLVGNGVACTADPCAEPSPCGPLMACSSVVAGTSTTYLCGACPSGCDPNALCTNLAGGHECGACPAGWLGSGDLRCLPPTVCEEDNGGCDPLTSCEDTDNGVSCGECPAGYVGTGATGCTDEDGCAALEAGACYGACVDVRAPGTGHTCAPCPEGMVGHDGTDCVVNQCYMRNGGCDVAVTCTMDAGSGERVCGECPSGSVPREDVRILAGWRCVEVDGCASEPCWSQGDFSQPCQDVLAPGTGRVCGECPVGFEAQGAGCADVDECQRALNGGCWVSGEDATVRTQCINEPGGYSCGACPEGYIGTGDKGCRERVMCGTDHGGCDPLSTCTDNAATGYADCGPCPTGYSGSGVTVCVDADGCAAAPCFPGVACTDVAAPGEGRACGSCPEGFRGDGVVCEMCSLRLDLDRQMSTVVDGQMKRAGINQLAGVFGGLSDVDCIQTQGVAYMWHGVTSDGMVVPLDSSTNMRETPTLYLPKSTLTANVAYTLGLRAALRGNNAVWAVAEVAFIVRSQALVALIMGGLVHTGEGLPLVLDAGPSYDPDGEPGEMTFEWTCARNDLAGAGGDPHCRDINGQLLPAQMREAALSLTLAGAAGDGAVYSLRCRVTKGAREASASTNVTIAAGAPPVPAIQPLALAKHNANVKLTLTAEVASLRPTSLALAWSLTALDGAPAVDLASSASTALTLRQLVLPPGTLMQGAAYRFTLVAVDDNGPSSVSLDVRVNSPPHSGTIVAAPVQGDLETLFTFEGSGWEDDVEDQPLWYQLRYEVMGDAEGEAALMMLSQWQPSPVFSVGVPASGLAEHGHVVSVYLYVKDLWGAEAWAAASVAVRPLVFAREADAAEYVDSSVQEAVTGVAEGRDTTALVLKAVAVLGQGEGGAAARRMRRRLQEVAGTEGLQIGSGPTGQEGAGNTSAAQRLAQRETMTEVVGAVWEALPPTTDTVTRLAQSAAVVAEDPSELAAATRSRLRELAASLVASCSVEDPEVQLHAAGSAALLEGLSSSTVGAFMAVNQSAEVGAAMDVVHAIGRVNAQGLVPEEAPATVASPVFASLALRADLTLNASRALGTPVTSPHGAAVRLPANLAADLGADVASSVDLLLVESRIDPHDARPSGVAAAGARALADDRLGPLVSDVASITLYGPNGSELVVRHLAEALSFTLPTPLPPNSTAVREGSTEEGLWEGSAYLGAECSFWDPASRAYRTEGCATLPNPIPPGATATWREQNVSRLSEWGLQAAWGLADAAILLAECEESWRAAYPEFLGTDVGMRKYLGAACALSEASGDGSCWWEWRRQRFEGPGCVWVEETGCLCTHLTDFAAAQQTEQGSIKVPKVSTIGASDMTRVSLADAEQSFVLLCVLAIFMVGAPMLYFVSNYFHNLERMQLLLKMVNVDCQTFKVIEDVWTWSIVDRKKHKGRRTTRRLSLGMLFAHDVAKETAAEDGESEGYVAAIQSLRGMHPAADTALESTTSGAEPMRGADSDKVTADVKREAGQRTKRASDTVERRRPAIQSILGIERRGVRTSPRIPQFDTLRVGHVSVSNDLNGPEKIMFVSKKRATCVLDPPPVQPRRQDSPRHRQSLPSGLPREGGKSPLASGLAAATCDNQAGGRPAHPSPDNASTVIPVSPGERAPWQDLPTASSLPMAGPVMERHFGSDPLLKEPALEKEEEEEDGGGNPRPAKWRDALPKRISKSLRSSRSGVSLRSIPSLFRRAPRMPRASEVATAERVTRAVGTKPLTARDLFASMQINIFRLCLCIPLDYLEEEAQARQGKSAKPRNAARGGRASRETAEELAAMTGEGPLHTSGQALTEAATAAVSLQAERGGERAQPVVENTLDAPQAGGAHPVESAGGAVHPDRMSTATLPRVPSASGRLAAEGDGGVTAPPMSARSLKEADQQEKRMATLPVERMLGTALVQAFFSLKSVLSRKDLQEQAARASKLQWQMPSNRPFEWWVSVSKVLIGSMSQPGWYSRSHLWNLIFLQRMDGRFTMSKSLATVLKAGKPILSLEASPVPVHRLAPLARSIPEALLRAYTDASPKGGDASGAKGKGVDATKAQDVWATILVLQQLLNYPYAWTENPWDPPNSQVTLRGQSERFIQSQVARVPALEPLLPELQQTATRYTDEWLAGHVARIEELYLQKVAEPRRRRSKFLLKMSWAERWQQLHQMRRKGFRKCTALSKRLMRAHPLCAIYLVRAVEPFSRSERIVVQVNTYIYMLVFTVWFYFSKARNCCVEQKTFVGCPDAMDTTAPCLGFTYCLDLNIARQDGLQPEELGGFSCSAFPQDTFADRIWVIMIIVGILTPVTMILSQFFIMAAGANVPGHWGIFPTRKLERLFGQGPTAVLQTLVFTLYALFFNFQKFNKAVAIAFVAVITLMIKPQIMQNAIRVALGLVYWSYRQVRRLVLLILGPFLGTATESARPKEIKLLAQVRLVSPIEQHLQKAAYVLIVTSWTVIAWSLLVLSMQIREIVGKEAEMEVVAMWATMLAVETFGTEALKLIVLKFTVEFLMGQAQAKFLDISPAVLWHEHYIIKLSNTVDQEKDVTGEQDMGDDADADGGQDFSALDDDGGDQADMDMSM</sequence>
<feature type="region of interest" description="Disordered" evidence="9">
    <location>
        <begin position="2067"/>
        <end position="2089"/>
    </location>
</feature>
<dbReference type="SMART" id="SM00179">
    <property type="entry name" value="EGF_CA"/>
    <property type="match status" value="6"/>
</dbReference>
<dbReference type="SMART" id="SM00181">
    <property type="entry name" value="EGF"/>
    <property type="match status" value="12"/>
</dbReference>
<evidence type="ECO:0000256" key="9">
    <source>
        <dbReference type="SAM" id="MobiDB-lite"/>
    </source>
</evidence>
<evidence type="ECO:0000256" key="4">
    <source>
        <dbReference type="ARBA" id="ARBA00022737"/>
    </source>
</evidence>
<dbReference type="GO" id="GO:0005886">
    <property type="term" value="C:plasma membrane"/>
    <property type="evidence" value="ECO:0007669"/>
    <property type="project" value="TreeGrafter"/>
</dbReference>
<keyword evidence="6 10" id="KW-0472">Membrane</keyword>
<feature type="domain" description="EGF-like" evidence="11">
    <location>
        <begin position="267"/>
        <end position="309"/>
    </location>
</feature>
<dbReference type="Pfam" id="PF07645">
    <property type="entry name" value="EGF_CA"/>
    <property type="match status" value="2"/>
</dbReference>
<dbReference type="EMBL" id="LGRX02015738">
    <property type="protein sequence ID" value="KAK3263084.1"/>
    <property type="molecule type" value="Genomic_DNA"/>
</dbReference>
<feature type="region of interest" description="Disordered" evidence="9">
    <location>
        <begin position="77"/>
        <end position="101"/>
    </location>
</feature>
<dbReference type="GO" id="GO:0005509">
    <property type="term" value="F:calcium ion binding"/>
    <property type="evidence" value="ECO:0007669"/>
    <property type="project" value="InterPro"/>
</dbReference>
<keyword evidence="2 8" id="KW-0245">EGF-like domain</keyword>
<evidence type="ECO:0000256" key="10">
    <source>
        <dbReference type="SAM" id="Phobius"/>
    </source>
</evidence>
<proteinExistence type="predicted"/>
<evidence type="ECO:0000256" key="7">
    <source>
        <dbReference type="ARBA" id="ARBA00023157"/>
    </source>
</evidence>
<feature type="region of interest" description="Disordered" evidence="9">
    <location>
        <begin position="1963"/>
        <end position="1983"/>
    </location>
</feature>
<dbReference type="InterPro" id="IPR000742">
    <property type="entry name" value="EGF"/>
</dbReference>
<dbReference type="InterPro" id="IPR002859">
    <property type="entry name" value="PKD/REJ-like"/>
</dbReference>
<keyword evidence="4" id="KW-0677">Repeat</keyword>
<feature type="compositionally biased region" description="Basic and acidic residues" evidence="9">
    <location>
        <begin position="1776"/>
        <end position="1805"/>
    </location>
</feature>
<dbReference type="GO" id="GO:0006816">
    <property type="term" value="P:calcium ion transport"/>
    <property type="evidence" value="ECO:0007669"/>
    <property type="project" value="TreeGrafter"/>
</dbReference>
<comment type="subcellular location">
    <subcellularLocation>
        <location evidence="1">Membrane</location>
    </subcellularLocation>
</comment>
<dbReference type="PROSITE" id="PS01187">
    <property type="entry name" value="EGF_CA"/>
    <property type="match status" value="1"/>
</dbReference>
<feature type="transmembrane region" description="Helical" evidence="10">
    <location>
        <begin position="2743"/>
        <end position="2765"/>
    </location>
</feature>
<dbReference type="Gene3D" id="2.10.25.10">
    <property type="entry name" value="Laminin"/>
    <property type="match status" value="4"/>
</dbReference>
<evidence type="ECO:0000256" key="5">
    <source>
        <dbReference type="ARBA" id="ARBA00022989"/>
    </source>
</evidence>
<evidence type="ECO:0000256" key="6">
    <source>
        <dbReference type="ARBA" id="ARBA00023136"/>
    </source>
</evidence>
<dbReference type="PANTHER" id="PTHR46730:SF1">
    <property type="entry name" value="PLAT DOMAIN-CONTAINING PROTEIN"/>
    <property type="match status" value="1"/>
</dbReference>
<comment type="caution">
    <text evidence="12">The sequence shown here is derived from an EMBL/GenBank/DDBJ whole genome shotgun (WGS) entry which is preliminary data.</text>
</comment>
<evidence type="ECO:0000256" key="3">
    <source>
        <dbReference type="ARBA" id="ARBA00022692"/>
    </source>
</evidence>
<dbReference type="Pfam" id="PF02010">
    <property type="entry name" value="REJ"/>
    <property type="match status" value="1"/>
</dbReference>
<feature type="region of interest" description="Disordered" evidence="9">
    <location>
        <begin position="1760"/>
        <end position="1805"/>
    </location>
</feature>
<dbReference type="PROSITE" id="PS50026">
    <property type="entry name" value="EGF_3"/>
    <property type="match status" value="1"/>
</dbReference>
<dbReference type="Proteomes" id="UP001190700">
    <property type="component" value="Unassembled WGS sequence"/>
</dbReference>
<organism evidence="12 13">
    <name type="scientific">Cymbomonas tetramitiformis</name>
    <dbReference type="NCBI Taxonomy" id="36881"/>
    <lineage>
        <taxon>Eukaryota</taxon>
        <taxon>Viridiplantae</taxon>
        <taxon>Chlorophyta</taxon>
        <taxon>Pyramimonadophyceae</taxon>
        <taxon>Pyramimonadales</taxon>
        <taxon>Pyramimonadaceae</taxon>
        <taxon>Cymbomonas</taxon>
    </lineage>
</organism>
<feature type="transmembrane region" description="Helical" evidence="10">
    <location>
        <begin position="2590"/>
        <end position="2613"/>
    </location>
</feature>
<dbReference type="InterPro" id="IPR018097">
    <property type="entry name" value="EGF_Ca-bd_CS"/>
</dbReference>
<keyword evidence="5 10" id="KW-1133">Transmembrane helix</keyword>
<accession>A0AAE0FNK4</accession>
<feature type="region of interest" description="Disordered" evidence="9">
    <location>
        <begin position="2136"/>
        <end position="2188"/>
    </location>
</feature>
<evidence type="ECO:0000256" key="1">
    <source>
        <dbReference type="ARBA" id="ARBA00004370"/>
    </source>
</evidence>
<dbReference type="PANTHER" id="PTHR46730">
    <property type="entry name" value="POLYCYSTIN-1"/>
    <property type="match status" value="1"/>
</dbReference>
<evidence type="ECO:0000256" key="8">
    <source>
        <dbReference type="PROSITE-ProRule" id="PRU00076"/>
    </source>
</evidence>
<dbReference type="CDD" id="cd00054">
    <property type="entry name" value="EGF_CA"/>
    <property type="match status" value="2"/>
</dbReference>
<feature type="transmembrane region" description="Helical" evidence="10">
    <location>
        <begin position="2506"/>
        <end position="2525"/>
    </location>
</feature>
<keyword evidence="3 10" id="KW-0812">Transmembrane</keyword>
<name>A0AAE0FNK4_9CHLO</name>
<gene>
    <name evidence="12" type="ORF">CYMTET_28093</name>
</gene>
<dbReference type="InterPro" id="IPR049883">
    <property type="entry name" value="NOTCH1_EGF-like"/>
</dbReference>
<feature type="region of interest" description="Disordered" evidence="9">
    <location>
        <begin position="1860"/>
        <end position="1939"/>
    </location>
</feature>
<evidence type="ECO:0000313" key="12">
    <source>
        <dbReference type="EMBL" id="KAK3263084.1"/>
    </source>
</evidence>
<keyword evidence="13" id="KW-1185">Reference proteome</keyword>